<accession>A0A3N8PU60</accession>
<organism evidence="1 2">
    <name type="scientific">Burkholderia contaminans</name>
    <dbReference type="NCBI Taxonomy" id="488447"/>
    <lineage>
        <taxon>Bacteria</taxon>
        <taxon>Pseudomonadati</taxon>
        <taxon>Pseudomonadota</taxon>
        <taxon>Betaproteobacteria</taxon>
        <taxon>Burkholderiales</taxon>
        <taxon>Burkholderiaceae</taxon>
        <taxon>Burkholderia</taxon>
        <taxon>Burkholderia cepacia complex</taxon>
    </lineage>
</organism>
<gene>
    <name evidence="1" type="ORF">DF051_16955</name>
</gene>
<dbReference type="AlphaFoldDB" id="A0A3N8PU60"/>
<proteinExistence type="predicted"/>
<sequence length="75" mass="8292">MPKARLTLYQAVPAQAIPIRLSCHDIEATPQSLGIHVVRLGSAPISYMAVKQPDIDEFDLPCIRIKRHIDGTASR</sequence>
<dbReference type="EMBL" id="QTQV01000009">
    <property type="protein sequence ID" value="RQT14855.1"/>
    <property type="molecule type" value="Genomic_DNA"/>
</dbReference>
<protein>
    <submittedName>
        <fullName evidence="1">Uncharacterized protein</fullName>
    </submittedName>
</protein>
<evidence type="ECO:0000313" key="2">
    <source>
        <dbReference type="Proteomes" id="UP000277921"/>
    </source>
</evidence>
<dbReference type="Proteomes" id="UP000277921">
    <property type="component" value="Unassembled WGS sequence"/>
</dbReference>
<comment type="caution">
    <text evidence="1">The sequence shown here is derived from an EMBL/GenBank/DDBJ whole genome shotgun (WGS) entry which is preliminary data.</text>
</comment>
<evidence type="ECO:0000313" key="1">
    <source>
        <dbReference type="EMBL" id="RQT14855.1"/>
    </source>
</evidence>
<name>A0A3N8PU60_9BURK</name>
<reference evidence="1 2" key="1">
    <citation type="submission" date="2018-08" db="EMBL/GenBank/DDBJ databases">
        <title>Comparative analysis of Burkholderia isolates from Puerto Rico.</title>
        <authorList>
            <person name="Hall C."/>
            <person name="Sahl J."/>
            <person name="Wagner D."/>
        </authorList>
    </citation>
    <scope>NUCLEOTIDE SEQUENCE [LARGE SCALE GENOMIC DNA]</scope>
    <source>
        <strain evidence="1 2">Bp9025</strain>
    </source>
</reference>